<feature type="transmembrane region" description="Helical" evidence="2">
    <location>
        <begin position="72"/>
        <end position="96"/>
    </location>
</feature>
<dbReference type="RefSeq" id="WP_163465572.1">
    <property type="nucleotide sequence ID" value="NZ_JAAAMG010000024.1"/>
</dbReference>
<keyword evidence="2" id="KW-0812">Transmembrane</keyword>
<reference evidence="3 4" key="1">
    <citation type="submission" date="2020-01" db="EMBL/GenBank/DDBJ databases">
        <title>Jiella pacifica sp. nov.</title>
        <authorList>
            <person name="Xue Z."/>
            <person name="Zhu S."/>
            <person name="Chen J."/>
            <person name="Yang J."/>
        </authorList>
    </citation>
    <scope>NUCLEOTIDE SEQUENCE [LARGE SCALE GENOMIC DNA]</scope>
    <source>
        <strain evidence="3 4">40Bstr34</strain>
    </source>
</reference>
<name>A0A6N9TA62_9HYPH</name>
<dbReference type="InterPro" id="IPR032820">
    <property type="entry name" value="ATPase_put"/>
</dbReference>
<evidence type="ECO:0000313" key="3">
    <source>
        <dbReference type="EMBL" id="NDW07115.1"/>
    </source>
</evidence>
<dbReference type="EMBL" id="JAAAMG010000024">
    <property type="protein sequence ID" value="NDW07115.1"/>
    <property type="molecule type" value="Genomic_DNA"/>
</dbReference>
<accession>A0A6N9TA62</accession>
<feature type="region of interest" description="Disordered" evidence="1">
    <location>
        <begin position="1"/>
        <end position="21"/>
    </location>
</feature>
<organism evidence="3 4">
    <name type="scientific">Jiella pacifica</name>
    <dbReference type="NCBI Taxonomy" id="2696469"/>
    <lineage>
        <taxon>Bacteria</taxon>
        <taxon>Pseudomonadati</taxon>
        <taxon>Pseudomonadota</taxon>
        <taxon>Alphaproteobacteria</taxon>
        <taxon>Hyphomicrobiales</taxon>
        <taxon>Aurantimonadaceae</taxon>
        <taxon>Jiella</taxon>
    </lineage>
</organism>
<dbReference type="NCBIfam" id="TIGR02230">
    <property type="entry name" value="ATPase_gene1"/>
    <property type="match status" value="1"/>
</dbReference>
<dbReference type="Proteomes" id="UP000469011">
    <property type="component" value="Unassembled WGS sequence"/>
</dbReference>
<comment type="caution">
    <text evidence="3">The sequence shown here is derived from an EMBL/GenBank/DDBJ whole genome shotgun (WGS) entry which is preliminary data.</text>
</comment>
<evidence type="ECO:0000313" key="4">
    <source>
        <dbReference type="Proteomes" id="UP000469011"/>
    </source>
</evidence>
<feature type="compositionally biased region" description="Basic and acidic residues" evidence="1">
    <location>
        <begin position="9"/>
        <end position="21"/>
    </location>
</feature>
<keyword evidence="2" id="KW-0472">Membrane</keyword>
<gene>
    <name evidence="3" type="ORF">GTK09_22110</name>
</gene>
<dbReference type="InterPro" id="IPR011744">
    <property type="entry name" value="ATPase_gene1"/>
</dbReference>
<dbReference type="Pfam" id="PF09527">
    <property type="entry name" value="ATPase_gene1"/>
    <property type="match status" value="1"/>
</dbReference>
<protein>
    <submittedName>
        <fullName evidence="3">ATPase F0F1</fullName>
    </submittedName>
</protein>
<keyword evidence="2" id="KW-1133">Transmembrane helix</keyword>
<dbReference type="AlphaFoldDB" id="A0A6N9TA62"/>
<proteinExistence type="predicted"/>
<feature type="transmembrane region" description="Helical" evidence="2">
    <location>
        <begin position="45"/>
        <end position="65"/>
    </location>
</feature>
<keyword evidence="4" id="KW-1185">Reference proteome</keyword>
<evidence type="ECO:0000256" key="2">
    <source>
        <dbReference type="SAM" id="Phobius"/>
    </source>
</evidence>
<sequence>MLPEASPEEPPRDTERDRLADEVRLRGERHRRFTKEGEPAVARRLAQIGILGWIIVVPALLGLFGGRWLDRLFGTGLTITGALLMIGLCMGCWSAWKWMNQP</sequence>
<evidence type="ECO:0000256" key="1">
    <source>
        <dbReference type="SAM" id="MobiDB-lite"/>
    </source>
</evidence>